<sequence length="118" mass="14156">MVVQYGRIEMIKLKIHSVSKKKLVVVKRSFHKNTKIGQMMNKWKKKMKMYLKKKNYFYVEDEGAVFLFFKYSKFMEYLVVMMMMMMGQRCHRRCHCPVALLPAAFVSLDVCRRRVLGS</sequence>
<accession>A0A0V1L117</accession>
<gene>
    <name evidence="1" type="ORF">T02_12683</name>
</gene>
<proteinExistence type="predicted"/>
<evidence type="ECO:0000313" key="2">
    <source>
        <dbReference type="Proteomes" id="UP000054721"/>
    </source>
</evidence>
<evidence type="ECO:0000313" key="1">
    <source>
        <dbReference type="EMBL" id="KRZ53248.1"/>
    </source>
</evidence>
<reference evidence="1 2" key="1">
    <citation type="submission" date="2015-05" db="EMBL/GenBank/DDBJ databases">
        <title>Evolution of Trichinella species and genotypes.</title>
        <authorList>
            <person name="Korhonen P.K."/>
            <person name="Edoardo P."/>
            <person name="Giuseppe L.R."/>
            <person name="Gasser R.B."/>
        </authorList>
    </citation>
    <scope>NUCLEOTIDE SEQUENCE [LARGE SCALE GENOMIC DNA]</scope>
    <source>
        <strain evidence="1">ISS10</strain>
    </source>
</reference>
<name>A0A0V1L117_9BILA</name>
<dbReference type="EMBL" id="JYDW01000169">
    <property type="protein sequence ID" value="KRZ53248.1"/>
    <property type="molecule type" value="Genomic_DNA"/>
</dbReference>
<comment type="caution">
    <text evidence="1">The sequence shown here is derived from an EMBL/GenBank/DDBJ whole genome shotgun (WGS) entry which is preliminary data.</text>
</comment>
<protein>
    <submittedName>
        <fullName evidence="1">Uncharacterized protein</fullName>
    </submittedName>
</protein>
<dbReference type="Proteomes" id="UP000054721">
    <property type="component" value="Unassembled WGS sequence"/>
</dbReference>
<dbReference type="AlphaFoldDB" id="A0A0V1L117"/>
<organism evidence="1 2">
    <name type="scientific">Trichinella nativa</name>
    <dbReference type="NCBI Taxonomy" id="6335"/>
    <lineage>
        <taxon>Eukaryota</taxon>
        <taxon>Metazoa</taxon>
        <taxon>Ecdysozoa</taxon>
        <taxon>Nematoda</taxon>
        <taxon>Enoplea</taxon>
        <taxon>Dorylaimia</taxon>
        <taxon>Trichinellida</taxon>
        <taxon>Trichinellidae</taxon>
        <taxon>Trichinella</taxon>
    </lineage>
</organism>
<keyword evidence="2" id="KW-1185">Reference proteome</keyword>